<evidence type="ECO:0000256" key="1">
    <source>
        <dbReference type="ARBA" id="ARBA00004114"/>
    </source>
</evidence>
<dbReference type="RefSeq" id="XP_006813852.1">
    <property type="nucleotide sequence ID" value="XM_006813789.1"/>
</dbReference>
<evidence type="ECO:0000256" key="4">
    <source>
        <dbReference type="ARBA" id="ARBA00011010"/>
    </source>
</evidence>
<evidence type="ECO:0000256" key="13">
    <source>
        <dbReference type="ARBA" id="ARBA00023306"/>
    </source>
</evidence>
<accession>A0ABM0M1G1</accession>
<evidence type="ECO:0000256" key="12">
    <source>
        <dbReference type="ARBA" id="ARBA00023212"/>
    </source>
</evidence>
<evidence type="ECO:0000256" key="8">
    <source>
        <dbReference type="ARBA" id="ARBA00022701"/>
    </source>
</evidence>
<evidence type="ECO:0000256" key="3">
    <source>
        <dbReference type="ARBA" id="ARBA00004544"/>
    </source>
</evidence>
<evidence type="ECO:0000259" key="15">
    <source>
        <dbReference type="PROSITE" id="PS50245"/>
    </source>
</evidence>
<keyword evidence="12" id="KW-0206">Cytoskeleton</keyword>
<evidence type="ECO:0000256" key="2">
    <source>
        <dbReference type="ARBA" id="ARBA00004186"/>
    </source>
</evidence>
<evidence type="ECO:0000256" key="10">
    <source>
        <dbReference type="ARBA" id="ARBA00023017"/>
    </source>
</evidence>
<keyword evidence="10" id="KW-0243">Dynein</keyword>
<evidence type="ECO:0000256" key="11">
    <source>
        <dbReference type="ARBA" id="ARBA00023054"/>
    </source>
</evidence>
<feature type="compositionally biased region" description="Basic and acidic residues" evidence="14">
    <location>
        <begin position="500"/>
        <end position="511"/>
    </location>
</feature>
<dbReference type="Gene3D" id="2.30.30.190">
    <property type="entry name" value="CAP Gly-rich-like domain"/>
    <property type="match status" value="1"/>
</dbReference>
<dbReference type="SMART" id="SM01052">
    <property type="entry name" value="CAP_GLY"/>
    <property type="match status" value="1"/>
</dbReference>
<dbReference type="SUPFAM" id="SSF74924">
    <property type="entry name" value="Cap-Gly domain"/>
    <property type="match status" value="1"/>
</dbReference>
<dbReference type="InterPro" id="IPR000938">
    <property type="entry name" value="CAP-Gly_domain"/>
</dbReference>
<dbReference type="InterPro" id="IPR036859">
    <property type="entry name" value="CAP-Gly_dom_sf"/>
</dbReference>
<dbReference type="PROSITE" id="PS00845">
    <property type="entry name" value="CAP_GLY_1"/>
    <property type="match status" value="1"/>
</dbReference>
<reference evidence="17" key="1">
    <citation type="submission" date="2025-08" db="UniProtKB">
        <authorList>
            <consortium name="RefSeq"/>
        </authorList>
    </citation>
    <scope>IDENTIFICATION</scope>
    <source>
        <tissue evidence="17">Testes</tissue>
    </source>
</reference>
<proteinExistence type="inferred from homology"/>
<dbReference type="Pfam" id="PF01302">
    <property type="entry name" value="CAP_GLY"/>
    <property type="match status" value="1"/>
</dbReference>
<keyword evidence="9" id="KW-0498">Mitosis</keyword>
<evidence type="ECO:0000313" key="17">
    <source>
        <dbReference type="RefSeq" id="XP_006813852.1"/>
    </source>
</evidence>
<feature type="compositionally biased region" description="Low complexity" evidence="14">
    <location>
        <begin position="77"/>
        <end position="86"/>
    </location>
</feature>
<keyword evidence="7" id="KW-0132">Cell division</keyword>
<dbReference type="PROSITE" id="PS50245">
    <property type="entry name" value="CAP_GLY_2"/>
    <property type="match status" value="1"/>
</dbReference>
<feature type="region of interest" description="Disordered" evidence="14">
    <location>
        <begin position="499"/>
        <end position="522"/>
    </location>
</feature>
<comment type="subcellular location">
    <subcellularLocation>
        <location evidence="3">Cytoplasm</location>
        <location evidence="3">Cell cortex</location>
    </subcellularLocation>
    <subcellularLocation>
        <location evidence="1">Cytoplasm</location>
        <location evidence="1">Cytoskeleton</location>
        <location evidence="1">Microtubule organizing center</location>
        <location evidence="1">Centrosome</location>
        <location evidence="1">Centriole</location>
    </subcellularLocation>
    <subcellularLocation>
        <location evidence="2">Cytoplasm</location>
        <location evidence="2">Cytoskeleton</location>
        <location evidence="2">Spindle</location>
    </subcellularLocation>
</comment>
<dbReference type="Pfam" id="PF12455">
    <property type="entry name" value="Dynactin"/>
    <property type="match status" value="1"/>
</dbReference>
<feature type="region of interest" description="Disordered" evidence="14">
    <location>
        <begin position="74"/>
        <end position="167"/>
    </location>
</feature>
<dbReference type="PANTHER" id="PTHR18916">
    <property type="entry name" value="DYNACTIN 1-RELATED MICROTUBULE-BINDING"/>
    <property type="match status" value="1"/>
</dbReference>
<sequence>MATRVGSRVEVIGKGLHGKVAYVGSTLFASGKWIGIILDDAKGKNNGTVQGKRYFNCQDNHGIFVRQSQISLLEEGSTPSSSNASPTPSPTPTPTPEPVKPEKTATPRPTALKLPERHGERDGQKTKSLSKKSLANSAKKEVREVQEVQVEKLEPGPPPQAAASLDSGVGQNKVLELQLENVKLQQELDSSKADVTDLYEKLETLKIKRNEDKVKLKEYEKVRIQLQQMQEHKSKMAEAQSDLMRQLQEAKRTAKEALEERDRMEEQSSEVLETIEMATLDKEMAEEKTDTLQKELDEYKDRLEEAVTELEILKSEIEEGGADGVANTYQMKQMEQQNQRLKEALVKMRDLLANEKQEFQKMMKEKEKLSSDYRDLKNSKERITKDYKEAENQLIELQEQVDAALGAEEMVETLTDKNLALEDKVKEMEETINDLEQLADMNEELQESSRDTEMELREELDMTNNKVTEAYHKLEASQETIADLQATINKFRELTTSLQEKNRELRSKQMESESESVPDLMSPEQPQFDFKVKFAEAQAHAKAVEMELRKLEVQQANQHINYLCSFMPDTFLRRGGDHDCIQVLLLIPRLRSKAALIINQIRDKCEIPEKLDREMVVKTTMSDQLAYYNYLTYLLVRLQSILHRYERALTTCDVDLYCKVGTLYPEMAQHERALDLLIDYLRKDQVC</sequence>
<protein>
    <recommendedName>
        <fullName evidence="5">Dynactin subunit 1</fullName>
    </recommendedName>
</protein>
<evidence type="ECO:0000256" key="14">
    <source>
        <dbReference type="SAM" id="MobiDB-lite"/>
    </source>
</evidence>
<name>A0ABM0M1G1_SACKO</name>
<evidence type="ECO:0000256" key="6">
    <source>
        <dbReference type="ARBA" id="ARBA00022490"/>
    </source>
</evidence>
<gene>
    <name evidence="17" type="primary">LOC100373853</name>
</gene>
<evidence type="ECO:0000256" key="9">
    <source>
        <dbReference type="ARBA" id="ARBA00022776"/>
    </source>
</evidence>
<dbReference type="PANTHER" id="PTHR18916:SF6">
    <property type="entry name" value="DYNACTIN SUBUNIT 1"/>
    <property type="match status" value="1"/>
</dbReference>
<keyword evidence="13" id="KW-0131">Cell cycle</keyword>
<dbReference type="Proteomes" id="UP000694865">
    <property type="component" value="Unplaced"/>
</dbReference>
<evidence type="ECO:0000256" key="7">
    <source>
        <dbReference type="ARBA" id="ARBA00022618"/>
    </source>
</evidence>
<evidence type="ECO:0000256" key="5">
    <source>
        <dbReference type="ARBA" id="ARBA00016574"/>
    </source>
</evidence>
<organism evidence="16 17">
    <name type="scientific">Saccoglossus kowalevskii</name>
    <name type="common">Acorn worm</name>
    <dbReference type="NCBI Taxonomy" id="10224"/>
    <lineage>
        <taxon>Eukaryota</taxon>
        <taxon>Metazoa</taxon>
        <taxon>Hemichordata</taxon>
        <taxon>Enteropneusta</taxon>
        <taxon>Harrimaniidae</taxon>
        <taxon>Saccoglossus</taxon>
    </lineage>
</organism>
<dbReference type="InterPro" id="IPR022157">
    <property type="entry name" value="Dynactin"/>
</dbReference>
<feature type="compositionally biased region" description="Basic and acidic residues" evidence="14">
    <location>
        <begin position="114"/>
        <end position="125"/>
    </location>
</feature>
<comment type="similarity">
    <text evidence="4">Belongs to the dynactin 150 kDa subunit family.</text>
</comment>
<evidence type="ECO:0000313" key="16">
    <source>
        <dbReference type="Proteomes" id="UP000694865"/>
    </source>
</evidence>
<keyword evidence="16" id="KW-1185">Reference proteome</keyword>
<feature type="domain" description="CAP-Gly" evidence="15">
    <location>
        <begin position="24"/>
        <end position="66"/>
    </location>
</feature>
<keyword evidence="6" id="KW-0963">Cytoplasm</keyword>
<feature type="compositionally biased region" description="Pro residues" evidence="14">
    <location>
        <begin position="87"/>
        <end position="98"/>
    </location>
</feature>
<feature type="compositionally biased region" description="Basic and acidic residues" evidence="14">
    <location>
        <begin position="138"/>
        <end position="154"/>
    </location>
</feature>
<keyword evidence="11" id="KW-0175">Coiled coil</keyword>
<keyword evidence="8" id="KW-0493">Microtubule</keyword>
<dbReference type="GeneID" id="100373853"/>